<proteinExistence type="predicted"/>
<evidence type="ECO:0000313" key="1">
    <source>
        <dbReference type="EMBL" id="KAK7361213.1"/>
    </source>
</evidence>
<dbReference type="Proteomes" id="UP001367508">
    <property type="component" value="Unassembled WGS sequence"/>
</dbReference>
<dbReference type="AlphaFoldDB" id="A0AAN9MZD0"/>
<comment type="caution">
    <text evidence="1">The sequence shown here is derived from an EMBL/GenBank/DDBJ whole genome shotgun (WGS) entry which is preliminary data.</text>
</comment>
<dbReference type="EMBL" id="JAYMYQ010000001">
    <property type="protein sequence ID" value="KAK7361213.1"/>
    <property type="molecule type" value="Genomic_DNA"/>
</dbReference>
<name>A0AAN9MZD0_CANGL</name>
<organism evidence="1 2">
    <name type="scientific">Canavalia gladiata</name>
    <name type="common">Sword bean</name>
    <name type="synonym">Dolichos gladiatus</name>
    <dbReference type="NCBI Taxonomy" id="3824"/>
    <lineage>
        <taxon>Eukaryota</taxon>
        <taxon>Viridiplantae</taxon>
        <taxon>Streptophyta</taxon>
        <taxon>Embryophyta</taxon>
        <taxon>Tracheophyta</taxon>
        <taxon>Spermatophyta</taxon>
        <taxon>Magnoliopsida</taxon>
        <taxon>eudicotyledons</taxon>
        <taxon>Gunneridae</taxon>
        <taxon>Pentapetalae</taxon>
        <taxon>rosids</taxon>
        <taxon>fabids</taxon>
        <taxon>Fabales</taxon>
        <taxon>Fabaceae</taxon>
        <taxon>Papilionoideae</taxon>
        <taxon>50 kb inversion clade</taxon>
        <taxon>NPAAA clade</taxon>
        <taxon>indigoferoid/millettioid clade</taxon>
        <taxon>Phaseoleae</taxon>
        <taxon>Canavalia</taxon>
    </lineage>
</organism>
<reference evidence="1 2" key="1">
    <citation type="submission" date="2024-01" db="EMBL/GenBank/DDBJ databases">
        <title>The genomes of 5 underutilized Papilionoideae crops provide insights into root nodulation and disease resistanc.</title>
        <authorList>
            <person name="Jiang F."/>
        </authorList>
    </citation>
    <scope>NUCLEOTIDE SEQUENCE [LARGE SCALE GENOMIC DNA]</scope>
    <source>
        <strain evidence="1">LVBAO_FW01</strain>
        <tissue evidence="1">Leaves</tissue>
    </source>
</reference>
<keyword evidence="2" id="KW-1185">Reference proteome</keyword>
<protein>
    <submittedName>
        <fullName evidence="1">Uncharacterized protein</fullName>
    </submittedName>
</protein>
<evidence type="ECO:0000313" key="2">
    <source>
        <dbReference type="Proteomes" id="UP001367508"/>
    </source>
</evidence>
<gene>
    <name evidence="1" type="ORF">VNO77_03261</name>
</gene>
<accession>A0AAN9MZD0</accession>
<sequence>MQGSVAPLRLSQETLNTPFFLDLAGVRLQTTDLLKLDLLDENSFIQRTLIRCCDGSVLFSNQLLAHHPEHRMLHRVCLPDSKSKEVVTIVIGRCCSCNSSKDEWFKFSKMSLGSLSKATDLLRSSLLVSVDGARLHGDCS</sequence>